<organism evidence="2 3">
    <name type="scientific">Tepidiforma flava</name>
    <dbReference type="NCBI Taxonomy" id="3004094"/>
    <lineage>
        <taxon>Bacteria</taxon>
        <taxon>Bacillati</taxon>
        <taxon>Chloroflexota</taxon>
        <taxon>Tepidiformia</taxon>
        <taxon>Tepidiformales</taxon>
        <taxon>Tepidiformaceae</taxon>
        <taxon>Tepidiforma</taxon>
    </lineage>
</organism>
<sequence length="663" mass="67635">MSDQTVSPLGTAGPPVDRTGAPPPNQMPTSPPDSQGGAAAAVPDPNSWQLVGPDGLPPQSLGDAGTPTHTPPELDPVSQPAGTTSSRPQQSQGASETAAAADLAADVATADAAGTDEGDQPAQSSTEGARPMSSTPNYVPPPISGGKTPDSSYNQPHAHGSGAAELPETPRPPAQGSTPVYDVRPLPDGTGSMDIDGDGRPDLPASAGGPPGAPAVMPDPPPAQGGTSYVPPPFDRSNQSFEEAMEDSKRLRETGDLAERAARAENAGGGAGFGGPATTFPFPPAEQPVAPGEQPPQTAPIDDRIRNLEPGEGGRPGIVYEPPFPNAPRRVPDDVPRGGTPAAPPVEADEPPAPPRNGEAGRPPVDEQPGYQDQPPPAYEQPGYQDQPPAYEQPGYQDQPPPAYEQPGYQDQPPPAYEQPGYQDQPPPADEQPGYQDQPPPADEQPGYQDQPREVAGEVAPDPADSAAPVPVASAPSGSSLDVFEPGGSGTSSQPGDGSSAAAGEAEPRAASPEPSPPPAEPAWTLTRDDAIAPPPQPAAATAGLEPVVFEAPLPAGGPISDGGGGIQEFDPDVARLIAWVRAAVADAAVMGDGAALADEQRDDGNILERILDWIRDALFQGGDDPSDADIAAQIQVLDAEEVAELYRQSLAMASADDGDLDD</sequence>
<feature type="compositionally biased region" description="Pro residues" evidence="1">
    <location>
        <begin position="21"/>
        <end position="31"/>
    </location>
</feature>
<feature type="compositionally biased region" description="Pro residues" evidence="1">
    <location>
        <begin position="211"/>
        <end position="223"/>
    </location>
</feature>
<dbReference type="EMBL" id="CP115149">
    <property type="protein sequence ID" value="WBL35692.1"/>
    <property type="molecule type" value="Genomic_DNA"/>
</dbReference>
<dbReference type="Proteomes" id="UP001212803">
    <property type="component" value="Chromosome"/>
</dbReference>
<protein>
    <submittedName>
        <fullName evidence="2">Uncharacterized protein</fullName>
    </submittedName>
</protein>
<gene>
    <name evidence="2" type="ORF">O0235_13055</name>
</gene>
<proteinExistence type="predicted"/>
<feature type="compositionally biased region" description="Low complexity" evidence="1">
    <location>
        <begin position="495"/>
        <end position="513"/>
    </location>
</feature>
<keyword evidence="3" id="KW-1185">Reference proteome</keyword>
<feature type="compositionally biased region" description="Low complexity" evidence="1">
    <location>
        <begin position="93"/>
        <end position="113"/>
    </location>
</feature>
<feature type="compositionally biased region" description="Low complexity" evidence="1">
    <location>
        <begin position="459"/>
        <end position="480"/>
    </location>
</feature>
<evidence type="ECO:0000256" key="1">
    <source>
        <dbReference type="SAM" id="MobiDB-lite"/>
    </source>
</evidence>
<name>A0ABY7M550_9CHLR</name>
<feature type="compositionally biased region" description="Polar residues" evidence="1">
    <location>
        <begin position="121"/>
        <end position="137"/>
    </location>
</feature>
<feature type="compositionally biased region" description="Polar residues" evidence="1">
    <location>
        <begin position="80"/>
        <end position="92"/>
    </location>
</feature>
<reference evidence="2 3" key="1">
    <citation type="journal article" date="2023" name="ISME J.">
        <title>Thermophilic Dehalococcoidia with unusual traits shed light on an unexpected past.</title>
        <authorList>
            <person name="Palmer M."/>
            <person name="Covington J.K."/>
            <person name="Zhou E.M."/>
            <person name="Thomas S.C."/>
            <person name="Habib N."/>
            <person name="Seymour C.O."/>
            <person name="Lai D."/>
            <person name="Johnston J."/>
            <person name="Hashimi A."/>
            <person name="Jiao J.Y."/>
            <person name="Muok A.R."/>
            <person name="Liu L."/>
            <person name="Xian W.D."/>
            <person name="Zhi X.Y."/>
            <person name="Li M.M."/>
            <person name="Silva L.P."/>
            <person name="Bowen B.P."/>
            <person name="Louie K."/>
            <person name="Briegel A."/>
            <person name="Pett-Ridge J."/>
            <person name="Weber P.K."/>
            <person name="Tocheva E.I."/>
            <person name="Woyke T."/>
            <person name="Northen T.R."/>
            <person name="Mayali X."/>
            <person name="Li W.J."/>
            <person name="Hedlund B.P."/>
        </authorList>
    </citation>
    <scope>NUCLEOTIDE SEQUENCE [LARGE SCALE GENOMIC DNA]</scope>
    <source>
        <strain evidence="2 3">YIM 72310</strain>
    </source>
</reference>
<evidence type="ECO:0000313" key="3">
    <source>
        <dbReference type="Proteomes" id="UP001212803"/>
    </source>
</evidence>
<accession>A0ABY7M550</accession>
<evidence type="ECO:0000313" key="2">
    <source>
        <dbReference type="EMBL" id="WBL35692.1"/>
    </source>
</evidence>
<feature type="region of interest" description="Disordered" evidence="1">
    <location>
        <begin position="1"/>
        <end position="544"/>
    </location>
</feature>
<feature type="compositionally biased region" description="Basic and acidic residues" evidence="1">
    <location>
        <begin position="246"/>
        <end position="263"/>
    </location>
</feature>
<dbReference type="RefSeq" id="WP_270056217.1">
    <property type="nucleotide sequence ID" value="NZ_CP115149.1"/>
</dbReference>